<proteinExistence type="predicted"/>
<feature type="domain" description="DUF3152" evidence="2">
    <location>
        <begin position="64"/>
        <end position="238"/>
    </location>
</feature>
<gene>
    <name evidence="3" type="ORF">MOPEL_007_00090</name>
</gene>
<organism evidence="3 4">
    <name type="scientific">Mobilicoccus pelagius NBRC 104925</name>
    <dbReference type="NCBI Taxonomy" id="1089455"/>
    <lineage>
        <taxon>Bacteria</taxon>
        <taxon>Bacillati</taxon>
        <taxon>Actinomycetota</taxon>
        <taxon>Actinomycetes</taxon>
        <taxon>Micrococcales</taxon>
        <taxon>Dermatophilaceae</taxon>
        <taxon>Mobilicoccus</taxon>
    </lineage>
</organism>
<reference evidence="3 4" key="1">
    <citation type="submission" date="2012-02" db="EMBL/GenBank/DDBJ databases">
        <title>Whole genome shotgun sequence of Mobilicoccus pelagius NBRC 104925.</title>
        <authorList>
            <person name="Yoshida Y."/>
            <person name="Hosoyama A."/>
            <person name="Tsuchikane K."/>
            <person name="Katsumata H."/>
            <person name="Yamazaki S."/>
            <person name="Fujita N."/>
        </authorList>
    </citation>
    <scope>NUCLEOTIDE SEQUENCE [LARGE SCALE GENOMIC DNA]</scope>
    <source>
        <strain evidence="3 4">NBRC 104925</strain>
    </source>
</reference>
<evidence type="ECO:0000313" key="3">
    <source>
        <dbReference type="EMBL" id="GAB47192.1"/>
    </source>
</evidence>
<dbReference type="Proteomes" id="UP000004367">
    <property type="component" value="Unassembled WGS sequence"/>
</dbReference>
<feature type="compositionally biased region" description="Low complexity" evidence="1">
    <location>
        <begin position="17"/>
        <end position="51"/>
    </location>
</feature>
<evidence type="ECO:0000313" key="4">
    <source>
        <dbReference type="Proteomes" id="UP000004367"/>
    </source>
</evidence>
<feature type="region of interest" description="Disordered" evidence="1">
    <location>
        <begin position="11"/>
        <end position="85"/>
    </location>
</feature>
<evidence type="ECO:0000256" key="1">
    <source>
        <dbReference type="SAM" id="MobiDB-lite"/>
    </source>
</evidence>
<evidence type="ECO:0000259" key="2">
    <source>
        <dbReference type="Pfam" id="PF11350"/>
    </source>
</evidence>
<dbReference type="AlphaFoldDB" id="H5UN84"/>
<keyword evidence="4" id="KW-1185">Reference proteome</keyword>
<sequence length="251" mass="25973">MGAALLLAGCGAGANGPGAPTPGATSASSMPAVSGTPQTASSSPTTAPTPGEISATAGDPADLTVPESASGRTRVVPVPGADTPAAEAPGHVVRYTAEVEEGLEEIAAGFPAAVRADLTDARGWQKKDGVRFVNVSPSRHEAGVRPDIRIQFASPRLVDEVCAPMRTGGRLSCHHHGKVMINAWRWVHGAPTYGDDLANYRIYLVNHEVGHAIGHSHRSCPGKGAEAPVMLQQTLRLEGCRPHPYPVPGAR</sequence>
<dbReference type="SUPFAM" id="SSF55486">
    <property type="entry name" value="Metalloproteases ('zincins'), catalytic domain"/>
    <property type="match status" value="1"/>
</dbReference>
<dbReference type="EMBL" id="BAFE01000007">
    <property type="protein sequence ID" value="GAB47192.1"/>
    <property type="molecule type" value="Genomic_DNA"/>
</dbReference>
<dbReference type="Pfam" id="PF11350">
    <property type="entry name" value="DUF3152"/>
    <property type="match status" value="1"/>
</dbReference>
<accession>H5UN84</accession>
<dbReference type="eggNOG" id="COG5479">
    <property type="taxonomic scope" value="Bacteria"/>
</dbReference>
<name>H5UN84_9MICO</name>
<dbReference type="STRING" id="1089455.MOPEL_007_00090"/>
<protein>
    <recommendedName>
        <fullName evidence="2">DUF3152 domain-containing protein</fullName>
    </recommendedName>
</protein>
<dbReference type="InterPro" id="IPR022603">
    <property type="entry name" value="DUF3152"/>
</dbReference>
<comment type="caution">
    <text evidence="3">The sequence shown here is derived from an EMBL/GenBank/DDBJ whole genome shotgun (WGS) entry which is preliminary data.</text>
</comment>